<dbReference type="PANTHER" id="PTHR37461:SF1">
    <property type="entry name" value="ANTI-SIGMA-K FACTOR RSKA"/>
    <property type="match status" value="1"/>
</dbReference>
<keyword evidence="1" id="KW-0472">Membrane</keyword>
<dbReference type="OrthoDB" id="5298046at2"/>
<evidence type="ECO:0000313" key="3">
    <source>
        <dbReference type="EMBL" id="SBT18088.1"/>
    </source>
</evidence>
<dbReference type="GO" id="GO:0016989">
    <property type="term" value="F:sigma factor antagonist activity"/>
    <property type="evidence" value="ECO:0007669"/>
    <property type="project" value="TreeGrafter"/>
</dbReference>
<feature type="domain" description="Anti-sigma K factor RskA C-terminal" evidence="2">
    <location>
        <begin position="95"/>
        <end position="217"/>
    </location>
</feature>
<evidence type="ECO:0000313" key="4">
    <source>
        <dbReference type="EMBL" id="SBT22468.1"/>
    </source>
</evidence>
<dbReference type="EMBL" id="FLRB01000019">
    <property type="protein sequence ID" value="SBT22468.1"/>
    <property type="molecule type" value="Genomic_DNA"/>
</dbReference>
<proteinExistence type="predicted"/>
<dbReference type="GO" id="GO:0006417">
    <property type="term" value="P:regulation of translation"/>
    <property type="evidence" value="ECO:0007669"/>
    <property type="project" value="TreeGrafter"/>
</dbReference>
<dbReference type="GO" id="GO:0005886">
    <property type="term" value="C:plasma membrane"/>
    <property type="evidence" value="ECO:0007669"/>
    <property type="project" value="InterPro"/>
</dbReference>
<keyword evidence="5" id="KW-1185">Reference proteome</keyword>
<gene>
    <name evidence="3" type="ORF">MGA5115_02207</name>
    <name evidence="4" type="ORF">MGA5116_03089</name>
</gene>
<dbReference type="RefSeq" id="WP_067036346.1">
    <property type="nucleotide sequence ID" value="NZ_FLRA01000017.1"/>
</dbReference>
<reference evidence="3 6" key="1">
    <citation type="submission" date="2016-06" db="EMBL/GenBank/DDBJ databases">
        <authorList>
            <person name="Kjaerup R.B."/>
            <person name="Dalgaard T.S."/>
            <person name="Juul-Madsen H.R."/>
        </authorList>
    </citation>
    <scope>NUCLEOTIDE SEQUENCE [LARGE SCALE GENOMIC DNA]</scope>
    <source>
        <strain evidence="3 6">CECT 5115</strain>
    </source>
</reference>
<organism evidence="3 6">
    <name type="scientific">Marinomonas gallaica</name>
    <dbReference type="NCBI Taxonomy" id="1806667"/>
    <lineage>
        <taxon>Bacteria</taxon>
        <taxon>Pseudomonadati</taxon>
        <taxon>Pseudomonadota</taxon>
        <taxon>Gammaproteobacteria</taxon>
        <taxon>Oceanospirillales</taxon>
        <taxon>Oceanospirillaceae</taxon>
        <taxon>Marinomonas</taxon>
    </lineage>
</organism>
<name>A0A1C3JS73_9GAMM</name>
<keyword evidence="1" id="KW-1133">Transmembrane helix</keyword>
<dbReference type="Proteomes" id="UP000092871">
    <property type="component" value="Unassembled WGS sequence"/>
</dbReference>
<dbReference type="PANTHER" id="PTHR37461">
    <property type="entry name" value="ANTI-SIGMA-K FACTOR RSKA"/>
    <property type="match status" value="1"/>
</dbReference>
<dbReference type="AlphaFoldDB" id="A0A1C3JS73"/>
<dbReference type="InterPro" id="IPR018764">
    <property type="entry name" value="RskA_C"/>
</dbReference>
<protein>
    <submittedName>
        <fullName evidence="3">Anti-sigma-K factor rskA</fullName>
    </submittedName>
</protein>
<reference evidence="4 5" key="2">
    <citation type="submission" date="2016-06" db="EMBL/GenBank/DDBJ databases">
        <authorList>
            <person name="Rodrigo-Torres L."/>
            <person name="Arahal D.R."/>
        </authorList>
    </citation>
    <scope>NUCLEOTIDE SEQUENCE [LARGE SCALE GENOMIC DNA]</scope>
    <source>
        <strain evidence="4 5">CECT 5116</strain>
    </source>
</reference>
<dbReference type="Proteomes" id="UP000092840">
    <property type="component" value="Unassembled WGS sequence"/>
</dbReference>
<dbReference type="EMBL" id="FLRA01000017">
    <property type="protein sequence ID" value="SBT18088.1"/>
    <property type="molecule type" value="Genomic_DNA"/>
</dbReference>
<dbReference type="Pfam" id="PF10099">
    <property type="entry name" value="RskA_C"/>
    <property type="match status" value="1"/>
</dbReference>
<evidence type="ECO:0000256" key="1">
    <source>
        <dbReference type="SAM" id="Phobius"/>
    </source>
</evidence>
<dbReference type="InterPro" id="IPR051474">
    <property type="entry name" value="Anti-sigma-K/W_factor"/>
</dbReference>
<evidence type="ECO:0000259" key="2">
    <source>
        <dbReference type="Pfam" id="PF10099"/>
    </source>
</evidence>
<sequence length="226" mass="24671">MNSSPEQHVIAAEYTLGLLSSADTQAFEQKMLTDPDAKAAYIYWAEHFANLSDQWDESIPPERIKKQLENYLKSQSNVTPLTKLDQKEKYRSPLWAMAAALVLAVGIWFAIPAQFEANYQTHLVSKTTDLVVDVFVDVDDKQLRIEPLQGSASLEGDYELWVAIGDGAPMSLGVLDINNVQEISLDVSWLAGLSNAHMAISLEPKGGSPTGQPTGPVLAVADTVAL</sequence>
<evidence type="ECO:0000313" key="6">
    <source>
        <dbReference type="Proteomes" id="UP000092871"/>
    </source>
</evidence>
<keyword evidence="1" id="KW-0812">Transmembrane</keyword>
<accession>A0A1C3JS73</accession>
<evidence type="ECO:0000313" key="5">
    <source>
        <dbReference type="Proteomes" id="UP000092840"/>
    </source>
</evidence>
<feature type="transmembrane region" description="Helical" evidence="1">
    <location>
        <begin position="93"/>
        <end position="111"/>
    </location>
</feature>